<evidence type="ECO:0000313" key="3">
    <source>
        <dbReference type="Proteomes" id="UP000003240"/>
    </source>
</evidence>
<gene>
    <name evidence="2" type="ORF">ALO_12316</name>
</gene>
<keyword evidence="3" id="KW-1185">Reference proteome</keyword>
<evidence type="ECO:0000313" key="2">
    <source>
        <dbReference type="EMBL" id="EGO63491.1"/>
    </source>
</evidence>
<accession>F7NK50</accession>
<organism evidence="2 3">
    <name type="scientific">Acetonema longum DSM 6540</name>
    <dbReference type="NCBI Taxonomy" id="1009370"/>
    <lineage>
        <taxon>Bacteria</taxon>
        <taxon>Bacillati</taxon>
        <taxon>Bacillota</taxon>
        <taxon>Negativicutes</taxon>
        <taxon>Acetonemataceae</taxon>
        <taxon>Acetonema</taxon>
    </lineage>
</organism>
<dbReference type="AlphaFoldDB" id="F7NK50"/>
<comment type="caution">
    <text evidence="2">The sequence shown here is derived from an EMBL/GenBank/DDBJ whole genome shotgun (WGS) entry which is preliminary data.</text>
</comment>
<evidence type="ECO:0000256" key="1">
    <source>
        <dbReference type="SAM" id="MobiDB-lite"/>
    </source>
</evidence>
<feature type="region of interest" description="Disordered" evidence="1">
    <location>
        <begin position="1"/>
        <end position="27"/>
    </location>
</feature>
<dbReference type="Proteomes" id="UP000003240">
    <property type="component" value="Unassembled WGS sequence"/>
</dbReference>
<protein>
    <submittedName>
        <fullName evidence="2">Uncharacterized protein</fullName>
    </submittedName>
</protein>
<feature type="compositionally biased region" description="Polar residues" evidence="1">
    <location>
        <begin position="18"/>
        <end position="27"/>
    </location>
</feature>
<sequence length="261" mass="27701">MGSVKKSLFGSSDKIVRPQTTQEQKNLDTGLSQYGQNMLGTANQLGTMANDAVTQTNLPNLLQSSIAGQQAVANLELPQEYMDKKTGLVAQNMNEARSNNIAQLGRRGVINSSLFQDSEDDLNKYAANAINSNIDQGLQLYSQMANQPYQTAVSGIGQLGSLGQSFTVPAASQLDRLNQQQNAATYVKQGSSGLLGGALGAVTGGLGSALGNRLANQWNGNSTQAQPAYSFPSWNQFNSMPQNYLPNTLGVNYGFGVPNQG</sequence>
<proteinExistence type="predicted"/>
<dbReference type="EMBL" id="AFGF01000107">
    <property type="protein sequence ID" value="EGO63491.1"/>
    <property type="molecule type" value="Genomic_DNA"/>
</dbReference>
<reference evidence="2 3" key="1">
    <citation type="journal article" date="2011" name="EMBO J.">
        <title>Structural diversity of bacterial flagellar motors.</title>
        <authorList>
            <person name="Chen S."/>
            <person name="Beeby M."/>
            <person name="Murphy G.E."/>
            <person name="Leadbetter J.R."/>
            <person name="Hendrixson D.R."/>
            <person name="Briegel A."/>
            <person name="Li Z."/>
            <person name="Shi J."/>
            <person name="Tocheva E.I."/>
            <person name="Muller A."/>
            <person name="Dobro M.J."/>
            <person name="Jensen G.J."/>
        </authorList>
    </citation>
    <scope>NUCLEOTIDE SEQUENCE [LARGE SCALE GENOMIC DNA]</scope>
    <source>
        <strain evidence="2 3">DSM 6540</strain>
    </source>
</reference>
<name>F7NK50_9FIRM</name>